<organism evidence="1 2">
    <name type="scientific">Reichenbachiella faecimaris</name>
    <dbReference type="NCBI Taxonomy" id="692418"/>
    <lineage>
        <taxon>Bacteria</taxon>
        <taxon>Pseudomonadati</taxon>
        <taxon>Bacteroidota</taxon>
        <taxon>Cytophagia</taxon>
        <taxon>Cytophagales</taxon>
        <taxon>Reichenbachiellaceae</taxon>
        <taxon>Reichenbachiella</taxon>
    </lineage>
</organism>
<dbReference type="STRING" id="692418.SAMN04488029_3824"/>
<evidence type="ECO:0000313" key="1">
    <source>
        <dbReference type="EMBL" id="SMD38597.1"/>
    </source>
</evidence>
<reference evidence="1 2" key="1">
    <citation type="submission" date="2017-04" db="EMBL/GenBank/DDBJ databases">
        <authorList>
            <person name="Afonso C.L."/>
            <person name="Miller P.J."/>
            <person name="Scott M.A."/>
            <person name="Spackman E."/>
            <person name="Goraichik I."/>
            <person name="Dimitrov K.M."/>
            <person name="Suarez D.L."/>
            <person name="Swayne D.E."/>
        </authorList>
    </citation>
    <scope>NUCLEOTIDE SEQUENCE [LARGE SCALE GENOMIC DNA]</scope>
    <source>
        <strain evidence="1 2">DSM 26133</strain>
    </source>
</reference>
<name>A0A1W2GPM7_REIFA</name>
<keyword evidence="2" id="KW-1185">Reference proteome</keyword>
<dbReference type="EMBL" id="FWYF01000005">
    <property type="protein sequence ID" value="SMD38597.1"/>
    <property type="molecule type" value="Genomic_DNA"/>
</dbReference>
<sequence>MKDIMSKYAFEVIVIFIGITSSFLFEEWRQNQEKDDKTIEIMQSMVIELERNHEFILEVDISYLEIDSAIQKFLYSGEIQREEVIDLSYDLMENISNYRLKSISSFIHGFSSADHLLILNRNKKILQYLSYMESLLAEHEIYTNDIGEYSTSNLWPIMCNYGLVDELIYDYEELEKLNYAPLVAKKFDDITSDQKLINHLKWSQLKTRRLMEINQAIHRQIKYTIRELNKAIEKG</sequence>
<evidence type="ECO:0000313" key="2">
    <source>
        <dbReference type="Proteomes" id="UP000192472"/>
    </source>
</evidence>
<accession>A0A1W2GPM7</accession>
<proteinExistence type="predicted"/>
<gene>
    <name evidence="1" type="ORF">SAMN04488029_3824</name>
</gene>
<protein>
    <submittedName>
        <fullName evidence="1">Uncharacterized protein</fullName>
    </submittedName>
</protein>
<dbReference type="OrthoDB" id="948894at2"/>
<dbReference type="Proteomes" id="UP000192472">
    <property type="component" value="Unassembled WGS sequence"/>
</dbReference>
<dbReference type="RefSeq" id="WP_084374451.1">
    <property type="nucleotide sequence ID" value="NZ_FWYF01000005.1"/>
</dbReference>
<dbReference type="AlphaFoldDB" id="A0A1W2GPM7"/>